<protein>
    <submittedName>
        <fullName evidence="1">Uncharacterized protein</fullName>
    </submittedName>
</protein>
<organism evidence="1 2">
    <name type="scientific">Batillaria attramentaria</name>
    <dbReference type="NCBI Taxonomy" id="370345"/>
    <lineage>
        <taxon>Eukaryota</taxon>
        <taxon>Metazoa</taxon>
        <taxon>Spiralia</taxon>
        <taxon>Lophotrochozoa</taxon>
        <taxon>Mollusca</taxon>
        <taxon>Gastropoda</taxon>
        <taxon>Caenogastropoda</taxon>
        <taxon>Sorbeoconcha</taxon>
        <taxon>Cerithioidea</taxon>
        <taxon>Batillariidae</taxon>
        <taxon>Batillaria</taxon>
    </lineage>
</organism>
<gene>
    <name evidence="1" type="ORF">BaRGS_00015205</name>
</gene>
<name>A0ABD0L2X8_9CAEN</name>
<accession>A0ABD0L2X8</accession>
<evidence type="ECO:0000313" key="2">
    <source>
        <dbReference type="Proteomes" id="UP001519460"/>
    </source>
</evidence>
<reference evidence="1 2" key="1">
    <citation type="journal article" date="2023" name="Sci. Data">
        <title>Genome assembly of the Korean intertidal mud-creeper Batillaria attramentaria.</title>
        <authorList>
            <person name="Patra A.K."/>
            <person name="Ho P.T."/>
            <person name="Jun S."/>
            <person name="Lee S.J."/>
            <person name="Kim Y."/>
            <person name="Won Y.J."/>
        </authorList>
    </citation>
    <scope>NUCLEOTIDE SEQUENCE [LARGE SCALE GENOMIC DNA]</scope>
    <source>
        <strain evidence="1">Wonlab-2016</strain>
    </source>
</reference>
<evidence type="ECO:0000313" key="1">
    <source>
        <dbReference type="EMBL" id="KAK7493494.1"/>
    </source>
</evidence>
<sequence>MPVLQSDWTKEWPLPTFLLPETPHAGLLLELQGAEMDLAVGAPLSATGLQLLYLLGCAVTSLSVVNLE</sequence>
<dbReference type="AlphaFoldDB" id="A0ABD0L2X8"/>
<keyword evidence="2" id="KW-1185">Reference proteome</keyword>
<dbReference type="Proteomes" id="UP001519460">
    <property type="component" value="Unassembled WGS sequence"/>
</dbReference>
<proteinExistence type="predicted"/>
<comment type="caution">
    <text evidence="1">The sequence shown here is derived from an EMBL/GenBank/DDBJ whole genome shotgun (WGS) entry which is preliminary data.</text>
</comment>
<dbReference type="EMBL" id="JACVVK020000092">
    <property type="protein sequence ID" value="KAK7493494.1"/>
    <property type="molecule type" value="Genomic_DNA"/>
</dbReference>